<evidence type="ECO:0000313" key="11">
    <source>
        <dbReference type="EMBL" id="KAJ6221608.1"/>
    </source>
</evidence>
<dbReference type="Pfam" id="PF03900">
    <property type="entry name" value="Porphobil_deamC"/>
    <property type="match status" value="1"/>
</dbReference>
<comment type="pathway">
    <text evidence="3">Porphyrin-containing compound metabolism; protoporphyrin-IX biosynthesis; coproporphyrinogen-III from 5-aminolevulinate: step 2/4.</text>
</comment>
<comment type="cofactor">
    <cofactor evidence="1">
        <name>dipyrromethane</name>
        <dbReference type="ChEBI" id="CHEBI:60342"/>
    </cofactor>
</comment>
<sequence>MDLSGDHLTRTKICVGSRKSQLAMVQTEWVINKLKLQHPWLQFEVITLDTIGDNILDRPLSQIGEKALFTRELEDQLLAGNVDLIVHSLKDMPTTLPDNYPTDSLVLRTGLSIPSNQQFERTISDVKVFGTSSLRRMAQLRFIKHEVEVKDMRGNLNTRLRKLDDYENNKIDCLVLATAGLIRNGQGDRISQRLPWYHAVSQGALGIECRLDDEFLLNRILPGLSNNKSMIECTAERVLMKCLEGGCSVPIGVRSKWLDSNTIQLEAIVLSLDGKRKVESDESRKITEPIDKQLVWSIEDYAYLAVDDDRLIPMKNAVILGRNLAAKMIELGVQQILSEINKQKKL</sequence>
<dbReference type="InterPro" id="IPR022417">
    <property type="entry name" value="Porphobilin_deaminase_N"/>
</dbReference>
<feature type="domain" description="Porphobilinogen deaminase C-terminal" evidence="10">
    <location>
        <begin position="231"/>
        <end position="289"/>
    </location>
</feature>
<dbReference type="Gene3D" id="3.40.190.10">
    <property type="entry name" value="Periplasmic binding protein-like II"/>
    <property type="match status" value="2"/>
</dbReference>
<name>A0A9Q0MAA3_BLOTA</name>
<keyword evidence="7" id="KW-0627">Porphyrin biosynthesis</keyword>
<dbReference type="EMBL" id="JAPWDV010000001">
    <property type="protein sequence ID" value="KAJ6221608.1"/>
    <property type="molecule type" value="Genomic_DNA"/>
</dbReference>
<dbReference type="InterPro" id="IPR022419">
    <property type="entry name" value="Porphobilin_deaminase_cofac_BS"/>
</dbReference>
<evidence type="ECO:0000256" key="7">
    <source>
        <dbReference type="ARBA" id="ARBA00023244"/>
    </source>
</evidence>
<dbReference type="AlphaFoldDB" id="A0A9Q0MAA3"/>
<dbReference type="NCBIfam" id="TIGR00212">
    <property type="entry name" value="hemC"/>
    <property type="match status" value="1"/>
</dbReference>
<dbReference type="InterPro" id="IPR022418">
    <property type="entry name" value="Porphobilinogen_deaminase_C"/>
</dbReference>
<comment type="function">
    <text evidence="2">Tetrapolymerization of the monopyrrole PBG into the hydroxymethylbilane pre-uroporphyrinogen in several discrete steps.</text>
</comment>
<dbReference type="Pfam" id="PF01379">
    <property type="entry name" value="Porphobil_deam"/>
    <property type="match status" value="1"/>
</dbReference>
<dbReference type="PROSITE" id="PS00533">
    <property type="entry name" value="PORPHOBILINOGEN_DEAM"/>
    <property type="match status" value="1"/>
</dbReference>
<dbReference type="OMA" id="NAHEWAG"/>
<feature type="domain" description="Porphobilinogen deaminase N-terminal" evidence="9">
    <location>
        <begin position="13"/>
        <end position="216"/>
    </location>
</feature>
<organism evidence="11 12">
    <name type="scientific">Blomia tropicalis</name>
    <name type="common">Mite</name>
    <dbReference type="NCBI Taxonomy" id="40697"/>
    <lineage>
        <taxon>Eukaryota</taxon>
        <taxon>Metazoa</taxon>
        <taxon>Ecdysozoa</taxon>
        <taxon>Arthropoda</taxon>
        <taxon>Chelicerata</taxon>
        <taxon>Arachnida</taxon>
        <taxon>Acari</taxon>
        <taxon>Acariformes</taxon>
        <taxon>Sarcoptiformes</taxon>
        <taxon>Astigmata</taxon>
        <taxon>Glycyphagoidea</taxon>
        <taxon>Echimyopodidae</taxon>
        <taxon>Blomia</taxon>
    </lineage>
</organism>
<evidence type="ECO:0000313" key="12">
    <source>
        <dbReference type="Proteomes" id="UP001142055"/>
    </source>
</evidence>
<dbReference type="Proteomes" id="UP001142055">
    <property type="component" value="Chromosome 1"/>
</dbReference>
<evidence type="ECO:0000256" key="3">
    <source>
        <dbReference type="ARBA" id="ARBA00004735"/>
    </source>
</evidence>
<evidence type="ECO:0000256" key="8">
    <source>
        <dbReference type="ARBA" id="ARBA00033064"/>
    </source>
</evidence>
<comment type="similarity">
    <text evidence="4">Belongs to the HMBS family.</text>
</comment>
<keyword evidence="6" id="KW-0808">Transferase</keyword>
<dbReference type="PRINTS" id="PR00151">
    <property type="entry name" value="PORPHBDMNASE"/>
</dbReference>
<dbReference type="Gene3D" id="3.30.160.40">
    <property type="entry name" value="Porphobilinogen deaminase, C-terminal domain"/>
    <property type="match status" value="1"/>
</dbReference>
<dbReference type="PIRSF" id="PIRSF001438">
    <property type="entry name" value="4pyrrol_synth_OHMeBilane_synth"/>
    <property type="match status" value="1"/>
</dbReference>
<reference evidence="11" key="1">
    <citation type="submission" date="2022-12" db="EMBL/GenBank/DDBJ databases">
        <title>Genome assemblies of Blomia tropicalis.</title>
        <authorList>
            <person name="Cui Y."/>
        </authorList>
    </citation>
    <scope>NUCLEOTIDE SEQUENCE</scope>
    <source>
        <tissue evidence="11">Adult mites</tissue>
    </source>
</reference>
<evidence type="ECO:0000256" key="4">
    <source>
        <dbReference type="ARBA" id="ARBA00005638"/>
    </source>
</evidence>
<dbReference type="PANTHER" id="PTHR11557">
    <property type="entry name" value="PORPHOBILINOGEN DEAMINASE"/>
    <property type="match status" value="1"/>
</dbReference>
<evidence type="ECO:0000256" key="1">
    <source>
        <dbReference type="ARBA" id="ARBA00001916"/>
    </source>
</evidence>
<dbReference type="PANTHER" id="PTHR11557:SF0">
    <property type="entry name" value="PORPHOBILINOGEN DEAMINASE"/>
    <property type="match status" value="1"/>
</dbReference>
<protein>
    <recommendedName>
        <fullName evidence="5">hydroxymethylbilane synthase</fullName>
        <ecNumber evidence="5">2.5.1.61</ecNumber>
    </recommendedName>
    <alternativeName>
        <fullName evidence="8">Hydroxymethylbilane synthase</fullName>
    </alternativeName>
</protein>
<dbReference type="InterPro" id="IPR036803">
    <property type="entry name" value="Porphobilinogen_deaminase_C_sf"/>
</dbReference>
<accession>A0A9Q0MAA3</accession>
<dbReference type="FunFam" id="3.40.190.10:FF:000004">
    <property type="entry name" value="Porphobilinogen deaminase"/>
    <property type="match status" value="1"/>
</dbReference>
<keyword evidence="12" id="KW-1185">Reference proteome</keyword>
<dbReference type="GO" id="GO:0004418">
    <property type="term" value="F:hydroxymethylbilane synthase activity"/>
    <property type="evidence" value="ECO:0007669"/>
    <property type="project" value="UniProtKB-EC"/>
</dbReference>
<evidence type="ECO:0000256" key="5">
    <source>
        <dbReference type="ARBA" id="ARBA00012655"/>
    </source>
</evidence>
<evidence type="ECO:0000259" key="9">
    <source>
        <dbReference type="Pfam" id="PF01379"/>
    </source>
</evidence>
<dbReference type="SUPFAM" id="SSF54782">
    <property type="entry name" value="Porphobilinogen deaminase (hydroxymethylbilane synthase), C-terminal domain"/>
    <property type="match status" value="1"/>
</dbReference>
<comment type="caution">
    <text evidence="11">The sequence shown here is derived from an EMBL/GenBank/DDBJ whole genome shotgun (WGS) entry which is preliminary data.</text>
</comment>
<gene>
    <name evidence="11" type="ORF">RDWZM_000153</name>
</gene>
<dbReference type="SUPFAM" id="SSF53850">
    <property type="entry name" value="Periplasmic binding protein-like II"/>
    <property type="match status" value="1"/>
</dbReference>
<evidence type="ECO:0000259" key="10">
    <source>
        <dbReference type="Pfam" id="PF03900"/>
    </source>
</evidence>
<evidence type="ECO:0000256" key="2">
    <source>
        <dbReference type="ARBA" id="ARBA00002869"/>
    </source>
</evidence>
<dbReference type="GO" id="GO:0006783">
    <property type="term" value="P:heme biosynthetic process"/>
    <property type="evidence" value="ECO:0007669"/>
    <property type="project" value="TreeGrafter"/>
</dbReference>
<evidence type="ECO:0000256" key="6">
    <source>
        <dbReference type="ARBA" id="ARBA00022679"/>
    </source>
</evidence>
<dbReference type="EC" id="2.5.1.61" evidence="5"/>
<dbReference type="GO" id="GO:0005737">
    <property type="term" value="C:cytoplasm"/>
    <property type="evidence" value="ECO:0007669"/>
    <property type="project" value="TreeGrafter"/>
</dbReference>
<dbReference type="InterPro" id="IPR000860">
    <property type="entry name" value="HemC"/>
</dbReference>
<proteinExistence type="inferred from homology"/>